<reference evidence="1 2" key="1">
    <citation type="submission" date="2016-04" db="EMBL/GenBank/DDBJ databases">
        <title>A degradative enzymes factory behind the ericoid mycorrhizal symbiosis.</title>
        <authorList>
            <consortium name="DOE Joint Genome Institute"/>
            <person name="Martino E."/>
            <person name="Morin E."/>
            <person name="Grelet G."/>
            <person name="Kuo A."/>
            <person name="Kohler A."/>
            <person name="Daghino S."/>
            <person name="Barry K."/>
            <person name="Choi C."/>
            <person name="Cichocki N."/>
            <person name="Clum A."/>
            <person name="Copeland A."/>
            <person name="Hainaut M."/>
            <person name="Haridas S."/>
            <person name="Labutti K."/>
            <person name="Lindquist E."/>
            <person name="Lipzen A."/>
            <person name="Khouja H.-R."/>
            <person name="Murat C."/>
            <person name="Ohm R."/>
            <person name="Olson A."/>
            <person name="Spatafora J."/>
            <person name="Veneault-Fourrey C."/>
            <person name="Henrissat B."/>
            <person name="Grigoriev I."/>
            <person name="Martin F."/>
            <person name="Perotto S."/>
        </authorList>
    </citation>
    <scope>NUCLEOTIDE SEQUENCE [LARGE SCALE GENOMIC DNA]</scope>
    <source>
        <strain evidence="1 2">E</strain>
    </source>
</reference>
<dbReference type="GeneID" id="36587818"/>
<dbReference type="Proteomes" id="UP000235371">
    <property type="component" value="Unassembled WGS sequence"/>
</dbReference>
<proteinExistence type="predicted"/>
<gene>
    <name evidence="1" type="ORF">K444DRAFT_610409</name>
</gene>
<dbReference type="EMBL" id="KZ613783">
    <property type="protein sequence ID" value="PMD62331.1"/>
    <property type="molecule type" value="Genomic_DNA"/>
</dbReference>
<name>A0A2J6TH63_9HELO</name>
<dbReference type="InParanoid" id="A0A2J6TH63"/>
<protein>
    <submittedName>
        <fullName evidence="1">Uncharacterized protein</fullName>
    </submittedName>
</protein>
<dbReference type="RefSeq" id="XP_024739235.1">
    <property type="nucleotide sequence ID" value="XM_024879741.1"/>
</dbReference>
<evidence type="ECO:0000313" key="2">
    <source>
        <dbReference type="Proteomes" id="UP000235371"/>
    </source>
</evidence>
<keyword evidence="2" id="KW-1185">Reference proteome</keyword>
<sequence length="53" mass="5965">MKARFAKFAWTSDLTAFRVTLSCWCLLPLLAAILAADTVPVHPQRTQPREPQP</sequence>
<evidence type="ECO:0000313" key="1">
    <source>
        <dbReference type="EMBL" id="PMD62331.1"/>
    </source>
</evidence>
<accession>A0A2J6TH63</accession>
<dbReference type="AlphaFoldDB" id="A0A2J6TH63"/>
<organism evidence="1 2">
    <name type="scientific">Hyaloscypha bicolor E</name>
    <dbReference type="NCBI Taxonomy" id="1095630"/>
    <lineage>
        <taxon>Eukaryota</taxon>
        <taxon>Fungi</taxon>
        <taxon>Dikarya</taxon>
        <taxon>Ascomycota</taxon>
        <taxon>Pezizomycotina</taxon>
        <taxon>Leotiomycetes</taxon>
        <taxon>Helotiales</taxon>
        <taxon>Hyaloscyphaceae</taxon>
        <taxon>Hyaloscypha</taxon>
        <taxon>Hyaloscypha bicolor</taxon>
    </lineage>
</organism>